<evidence type="ECO:0000256" key="6">
    <source>
        <dbReference type="SAM" id="Phobius"/>
    </source>
</evidence>
<dbReference type="AlphaFoldDB" id="A0A5R9EG12"/>
<comment type="caution">
    <text evidence="9">The sequence shown here is derived from an EMBL/GenBank/DDBJ whole genome shotgun (WGS) entry which is preliminary data.</text>
</comment>
<dbReference type="EMBL" id="VBSP01000004">
    <property type="protein sequence ID" value="TLQ49042.1"/>
    <property type="molecule type" value="Genomic_DNA"/>
</dbReference>
<dbReference type="InterPro" id="IPR019931">
    <property type="entry name" value="LPXTG_anchor"/>
</dbReference>
<keyword evidence="1" id="KW-0134">Cell wall</keyword>
<dbReference type="Pfam" id="PF00746">
    <property type="entry name" value="Gram_pos_anchor"/>
    <property type="match status" value="1"/>
</dbReference>
<accession>A0A5R9EG12</accession>
<organism evidence="9 10">
    <name type="scientific">Ruoffia tabacinasalis</name>
    <dbReference type="NCBI Taxonomy" id="87458"/>
    <lineage>
        <taxon>Bacteria</taxon>
        <taxon>Bacillati</taxon>
        <taxon>Bacillota</taxon>
        <taxon>Bacilli</taxon>
        <taxon>Lactobacillales</taxon>
        <taxon>Aerococcaceae</taxon>
        <taxon>Ruoffia</taxon>
    </lineage>
</organism>
<feature type="region of interest" description="Disordered" evidence="5">
    <location>
        <begin position="609"/>
        <end position="648"/>
    </location>
</feature>
<dbReference type="Proteomes" id="UP000306420">
    <property type="component" value="Unassembled WGS sequence"/>
</dbReference>
<feature type="chain" id="PRO_5039586649" evidence="7">
    <location>
        <begin position="16"/>
        <end position="681"/>
    </location>
</feature>
<proteinExistence type="predicted"/>
<evidence type="ECO:0000256" key="1">
    <source>
        <dbReference type="ARBA" id="ARBA00022512"/>
    </source>
</evidence>
<evidence type="ECO:0000256" key="2">
    <source>
        <dbReference type="ARBA" id="ARBA00022525"/>
    </source>
</evidence>
<keyword evidence="6" id="KW-0812">Transmembrane</keyword>
<keyword evidence="6" id="KW-1133">Transmembrane helix</keyword>
<dbReference type="PROSITE" id="PS50847">
    <property type="entry name" value="GRAM_POS_ANCHORING"/>
    <property type="match status" value="1"/>
</dbReference>
<feature type="signal peptide" evidence="7">
    <location>
        <begin position="1"/>
        <end position="15"/>
    </location>
</feature>
<sequence length="681" mass="75638">MRLKKLLLVSTCALAIGAGTTLGNNALLPTSQTVHAQEETTTEVDQELLVQIKNNLAGVQPVNLEQLLEVEDQYLVDLYTTKNTEAESNPELDVWLEMYNQLAIDYPQLNLLTGEDLQAYNEAAEAISTYSEYSYSDLNTALPSDILGWYTNALLENNDDEQAAVESIVPQITQARDAYIERRTERENGEDNGNGETPAPEDEFEAAILEYTDITEEQFSQFTEEELAPIKTTAENGDYAQETMDIVRDQIIELNPEIFTDEQVGSVATKIREAFIESTPATQEQLDQLDDIYLVSMVGEGNQAGTDIGGAYNTAVYDNPEVFGPEASRFRDALVSDYNLNEEELLEVPDAELLWQEFSVFQENNAEDMEALALAMQENYGITVDDAETSSDESSSSEESSDEESSDEESSDEEESSDSSESEPASVLDIYREELVGQTDLTMEQLKQFSDEHITSLMDRLGLSTESTSSEELTALRDEIVIAGYVNFSDDQLASAITPVREAVVNQTPTTDAILNEFSDRTFAEWYNEAKNADAKVPSYIFQQLVTMYPDMFNDLVVEAKNNIIQNTTITQDQVDQMQFEDILWAVQPNESGEVNYVDVTNYLTERYPDVVNGGGSQTPSSDDNEESSSVDVSISSSVEENEENLPNTGENSSIWLIIVAALALIGGGIYLFISGRRHNN</sequence>
<feature type="region of interest" description="Disordered" evidence="5">
    <location>
        <begin position="386"/>
        <end position="427"/>
    </location>
</feature>
<evidence type="ECO:0000256" key="5">
    <source>
        <dbReference type="SAM" id="MobiDB-lite"/>
    </source>
</evidence>
<dbReference type="NCBIfam" id="TIGR01167">
    <property type="entry name" value="LPXTG_anchor"/>
    <property type="match status" value="1"/>
</dbReference>
<feature type="domain" description="Gram-positive cocci surface proteins LPxTG" evidence="8">
    <location>
        <begin position="646"/>
        <end position="681"/>
    </location>
</feature>
<evidence type="ECO:0000256" key="4">
    <source>
        <dbReference type="ARBA" id="ARBA00023088"/>
    </source>
</evidence>
<name>A0A5R9EG12_9LACT</name>
<keyword evidence="4" id="KW-0572">Peptidoglycan-anchor</keyword>
<evidence type="ECO:0000313" key="10">
    <source>
        <dbReference type="Proteomes" id="UP000306420"/>
    </source>
</evidence>
<dbReference type="OrthoDB" id="2194754at2"/>
<feature type="transmembrane region" description="Helical" evidence="6">
    <location>
        <begin position="655"/>
        <end position="674"/>
    </location>
</feature>
<keyword evidence="2" id="KW-0964">Secreted</keyword>
<dbReference type="RefSeq" id="WP_138403752.1">
    <property type="nucleotide sequence ID" value="NZ_VBSP01000004.1"/>
</dbReference>
<keyword evidence="3 7" id="KW-0732">Signal</keyword>
<evidence type="ECO:0000313" key="9">
    <source>
        <dbReference type="EMBL" id="TLQ49042.1"/>
    </source>
</evidence>
<keyword evidence="6" id="KW-0472">Membrane</keyword>
<evidence type="ECO:0000256" key="7">
    <source>
        <dbReference type="SAM" id="SignalP"/>
    </source>
</evidence>
<evidence type="ECO:0000259" key="8">
    <source>
        <dbReference type="PROSITE" id="PS50847"/>
    </source>
</evidence>
<protein>
    <submittedName>
        <fullName evidence="9">LPXTG cell wall anchor domain-containing protein</fullName>
    </submittedName>
</protein>
<feature type="compositionally biased region" description="Low complexity" evidence="5">
    <location>
        <begin position="630"/>
        <end position="639"/>
    </location>
</feature>
<evidence type="ECO:0000256" key="3">
    <source>
        <dbReference type="ARBA" id="ARBA00022729"/>
    </source>
</evidence>
<gene>
    <name evidence="9" type="ORF">FEZ33_02150</name>
</gene>
<reference evidence="9 10" key="1">
    <citation type="submission" date="2019-05" db="EMBL/GenBank/DDBJ databases">
        <title>The metagenome of a microbial culture collection derived from dairy environment covers the genomic content of the human microbiome.</title>
        <authorList>
            <person name="Roder T."/>
            <person name="Wuthrich D."/>
            <person name="Sattari Z."/>
            <person name="Von Ah U."/>
            <person name="Bar C."/>
            <person name="Ronchi F."/>
            <person name="Macpherson A.J."/>
            <person name="Ganal-Vonarburg S.C."/>
            <person name="Bruggmann R."/>
            <person name="Vergeres G."/>
        </authorList>
    </citation>
    <scope>NUCLEOTIDE SEQUENCE [LARGE SCALE GENOMIC DNA]</scope>
    <source>
        <strain evidence="9 10">FAM 24227</strain>
    </source>
</reference>
<feature type="compositionally biased region" description="Acidic residues" evidence="5">
    <location>
        <begin position="386"/>
        <end position="421"/>
    </location>
</feature>